<evidence type="ECO:0000313" key="1">
    <source>
        <dbReference type="EMBL" id="BBI32055.1"/>
    </source>
</evidence>
<accession>A0A3T1D215</accession>
<reference evidence="1 2" key="1">
    <citation type="submission" date="2019-01" db="EMBL/GenBank/DDBJ databases">
        <title>Complete genome sequence of Cohnella hallensis HS21 isolated from Korean fir (Abies koreana) rhizospheric soil.</title>
        <authorList>
            <person name="Jiang L."/>
            <person name="Kang S.W."/>
            <person name="Kim S."/>
            <person name="Jung J."/>
            <person name="Kim C.Y."/>
            <person name="Kim D.H."/>
            <person name="Kim S.W."/>
            <person name="Lee J."/>
        </authorList>
    </citation>
    <scope>NUCLEOTIDE SEQUENCE [LARGE SCALE GENOMIC DNA]</scope>
    <source>
        <strain evidence="1 2">HS21</strain>
    </source>
</reference>
<gene>
    <name evidence="1" type="ORF">KCTCHS21_14540</name>
</gene>
<evidence type="ECO:0000313" key="2">
    <source>
        <dbReference type="Proteomes" id="UP000289856"/>
    </source>
</evidence>
<sequence length="190" mass="22084">MTYLPDIYREVKDFIELTATEDMEFGGIEVAVNRQFDDQFVLTSSEEAVRRRERMLEILADRNTESLAFRRTRIVNRYATKPPFTIRYLQERLDFITGVPGLVIVEIDVQGFILLVRVGIDNAAVLRELEYTINKLKPANLVYQPKAYYTERIGVSHKAVSIRLNRQTKLSTTWRLGITPFAIKREEVPL</sequence>
<keyword evidence="2" id="KW-1185">Reference proteome</keyword>
<dbReference type="KEGG" id="cohn:KCTCHS21_14540"/>
<dbReference type="InterPro" id="IPR018755">
    <property type="entry name" value="Phage_Mu_Gp48"/>
</dbReference>
<dbReference type="Proteomes" id="UP000289856">
    <property type="component" value="Chromosome"/>
</dbReference>
<dbReference type="AlphaFoldDB" id="A0A3T1D215"/>
<proteinExistence type="predicted"/>
<name>A0A3T1D215_9BACL</name>
<organism evidence="1 2">
    <name type="scientific">Cohnella abietis</name>
    <dbReference type="NCBI Taxonomy" id="2507935"/>
    <lineage>
        <taxon>Bacteria</taxon>
        <taxon>Bacillati</taxon>
        <taxon>Bacillota</taxon>
        <taxon>Bacilli</taxon>
        <taxon>Bacillales</taxon>
        <taxon>Paenibacillaceae</taxon>
        <taxon>Cohnella</taxon>
    </lineage>
</organism>
<protein>
    <submittedName>
        <fullName evidence="1">Phage portal protein</fullName>
    </submittedName>
</protein>
<dbReference type="Pfam" id="PF10076">
    <property type="entry name" value="Phage_Mu_Gp48"/>
    <property type="match status" value="1"/>
</dbReference>
<dbReference type="EMBL" id="AP019400">
    <property type="protein sequence ID" value="BBI32055.1"/>
    <property type="molecule type" value="Genomic_DNA"/>
</dbReference>